<dbReference type="Proteomes" id="UP000812440">
    <property type="component" value="Chromosome 8_10"/>
</dbReference>
<dbReference type="AlphaFoldDB" id="A0A8T2K3V1"/>
<evidence type="ECO:0000313" key="2">
    <source>
        <dbReference type="Proteomes" id="UP000812440"/>
    </source>
</evidence>
<dbReference type="Pfam" id="PF14473">
    <property type="entry name" value="RD3"/>
    <property type="match status" value="1"/>
</dbReference>
<dbReference type="PANTHER" id="PTHR28489">
    <property type="entry name" value="RENTINAL DEGENERATION 3-LIKE"/>
    <property type="match status" value="1"/>
</dbReference>
<sequence>MPFFGWMKWSRTESPKTTNNPESEVVKKTLLKELQWHLKERERFLCEIENEQKNQKPGADYNWLRNEHRVKASIPVTEQKHLEILCSQIQPCHTSTVLSRFREVLAENNVLPWEIVYIFKQVLKDFLNSIEIEKQQANLMNMWNTSCSANFTLPEEFPSFSDKEEIPTVSRYVDKNTQSLLPSFSQRIWNLPYYYYPSN</sequence>
<dbReference type="OrthoDB" id="9944259at2759"/>
<protein>
    <recommendedName>
        <fullName evidence="3">Protein RD3-like</fullName>
    </recommendedName>
</protein>
<dbReference type="EMBL" id="JAACNH010000003">
    <property type="protein sequence ID" value="KAG8449311.1"/>
    <property type="molecule type" value="Genomic_DNA"/>
</dbReference>
<keyword evidence="2" id="KW-1185">Reference proteome</keyword>
<dbReference type="InterPro" id="IPR028092">
    <property type="entry name" value="RD3"/>
</dbReference>
<name>A0A8T2K3V1_9PIPI</name>
<evidence type="ECO:0000313" key="1">
    <source>
        <dbReference type="EMBL" id="KAG8449311.1"/>
    </source>
</evidence>
<dbReference type="PANTHER" id="PTHR28489:SF3">
    <property type="entry name" value="PROTEIN RD3-LIKE"/>
    <property type="match status" value="1"/>
</dbReference>
<accession>A0A8T2K3V1</accession>
<reference evidence="1" key="1">
    <citation type="thesis" date="2020" institute="ProQuest LLC" country="789 East Eisenhower Parkway, Ann Arbor, MI, USA">
        <title>Comparative Genomics and Chromosome Evolution.</title>
        <authorList>
            <person name="Mudd A.B."/>
        </authorList>
    </citation>
    <scope>NUCLEOTIDE SEQUENCE</scope>
    <source>
        <strain evidence="1">Female2</strain>
        <tissue evidence="1">Blood</tissue>
    </source>
</reference>
<gene>
    <name evidence="1" type="ORF">GDO86_016094</name>
</gene>
<evidence type="ECO:0008006" key="3">
    <source>
        <dbReference type="Google" id="ProtNLM"/>
    </source>
</evidence>
<proteinExistence type="predicted"/>
<organism evidence="1 2">
    <name type="scientific">Hymenochirus boettgeri</name>
    <name type="common">Congo dwarf clawed frog</name>
    <dbReference type="NCBI Taxonomy" id="247094"/>
    <lineage>
        <taxon>Eukaryota</taxon>
        <taxon>Metazoa</taxon>
        <taxon>Chordata</taxon>
        <taxon>Craniata</taxon>
        <taxon>Vertebrata</taxon>
        <taxon>Euteleostomi</taxon>
        <taxon>Amphibia</taxon>
        <taxon>Batrachia</taxon>
        <taxon>Anura</taxon>
        <taxon>Pipoidea</taxon>
        <taxon>Pipidae</taxon>
        <taxon>Pipinae</taxon>
        <taxon>Hymenochirus</taxon>
    </lineage>
</organism>
<comment type="caution">
    <text evidence="1">The sequence shown here is derived from an EMBL/GenBank/DDBJ whole genome shotgun (WGS) entry which is preliminary data.</text>
</comment>